<dbReference type="AlphaFoldDB" id="A0A7W6QZY7"/>
<evidence type="ECO:0000313" key="3">
    <source>
        <dbReference type="Proteomes" id="UP000540909"/>
    </source>
</evidence>
<reference evidence="2 3" key="1">
    <citation type="submission" date="2020-08" db="EMBL/GenBank/DDBJ databases">
        <title>Genomic Encyclopedia of Type Strains, Phase IV (KMG-V): Genome sequencing to study the core and pangenomes of soil and plant-associated prokaryotes.</title>
        <authorList>
            <person name="Whitman W."/>
        </authorList>
    </citation>
    <scope>NUCLEOTIDE SEQUENCE [LARGE SCALE GENOMIC DNA]</scope>
    <source>
        <strain evidence="2 3">SEMIA 4089</strain>
    </source>
</reference>
<feature type="region of interest" description="Disordered" evidence="1">
    <location>
        <begin position="1"/>
        <end position="45"/>
    </location>
</feature>
<dbReference type="EMBL" id="JACIFY010000002">
    <property type="protein sequence ID" value="MBB4234066.1"/>
    <property type="molecule type" value="Genomic_DNA"/>
</dbReference>
<dbReference type="Proteomes" id="UP000540909">
    <property type="component" value="Unassembled WGS sequence"/>
</dbReference>
<organism evidence="2 3">
    <name type="scientific">Rhizobium esperanzae</name>
    <dbReference type="NCBI Taxonomy" id="1967781"/>
    <lineage>
        <taxon>Bacteria</taxon>
        <taxon>Pseudomonadati</taxon>
        <taxon>Pseudomonadota</taxon>
        <taxon>Alphaproteobacteria</taxon>
        <taxon>Hyphomicrobiales</taxon>
        <taxon>Rhizobiaceae</taxon>
        <taxon>Rhizobium/Agrobacterium group</taxon>
        <taxon>Rhizobium</taxon>
    </lineage>
</organism>
<name>A0A7W6QZY7_9HYPH</name>
<accession>A0A7W6QZY7</accession>
<proteinExistence type="predicted"/>
<protein>
    <submittedName>
        <fullName evidence="2">Uncharacterized protein</fullName>
    </submittedName>
</protein>
<comment type="caution">
    <text evidence="2">The sequence shown here is derived from an EMBL/GenBank/DDBJ whole genome shotgun (WGS) entry which is preliminary data.</text>
</comment>
<dbReference type="RefSeq" id="WP_184466711.1">
    <property type="nucleotide sequence ID" value="NZ_JACIFY010000002.1"/>
</dbReference>
<gene>
    <name evidence="2" type="ORF">GGD57_000615</name>
</gene>
<evidence type="ECO:0000313" key="2">
    <source>
        <dbReference type="EMBL" id="MBB4234066.1"/>
    </source>
</evidence>
<evidence type="ECO:0000256" key="1">
    <source>
        <dbReference type="SAM" id="MobiDB-lite"/>
    </source>
</evidence>
<sequence length="45" mass="4500">MGGDADPLAAKSMDSRTGPILPAIGDEKPAQQASLDCGLDATENA</sequence>